<dbReference type="CDD" id="cd02199">
    <property type="entry name" value="YjgF_YER057c_UK114_like_1"/>
    <property type="match status" value="1"/>
</dbReference>
<dbReference type="SUPFAM" id="SSF55298">
    <property type="entry name" value="YjgF-like"/>
    <property type="match status" value="1"/>
</dbReference>
<proteinExistence type="predicted"/>
<dbReference type="PANTHER" id="PTHR43760:SF1">
    <property type="entry name" value="ENDORIBONUCLEASE L-PSP_CHORISMATE MUTASE-LIKE DOMAIN-CONTAINING PROTEIN"/>
    <property type="match status" value="1"/>
</dbReference>
<evidence type="ECO:0000313" key="2">
    <source>
        <dbReference type="Proteomes" id="UP001620514"/>
    </source>
</evidence>
<accession>A0ABW8MYB1</accession>
<sequence>MTIDIAGRVAQLGMTLPLTPSPRGAYVGAVIHNGIAYISGQVSRVGDGIIAGPVDRDTPPDVIQLAARACVLRALSVLVATLPDTTAVDRILFLRGFVNAVPEFVNHSQVMDEASTLLREIFGESGRHARSALGVAGLPGGGLLEIELTVALTSVSDQRPQERAGCGVSTEP</sequence>
<gene>
    <name evidence="1" type="ORF">ABH943_008763</name>
</gene>
<dbReference type="EMBL" id="JBIYDN010000059">
    <property type="protein sequence ID" value="MFK4448719.1"/>
    <property type="molecule type" value="Genomic_DNA"/>
</dbReference>
<keyword evidence="2" id="KW-1185">Reference proteome</keyword>
<organism evidence="1 2">
    <name type="scientific">Caballeronia udeis</name>
    <dbReference type="NCBI Taxonomy" id="1232866"/>
    <lineage>
        <taxon>Bacteria</taxon>
        <taxon>Pseudomonadati</taxon>
        <taxon>Pseudomonadota</taxon>
        <taxon>Betaproteobacteria</taxon>
        <taxon>Burkholderiales</taxon>
        <taxon>Burkholderiaceae</taxon>
        <taxon>Caballeronia</taxon>
    </lineage>
</organism>
<reference evidence="1 2" key="1">
    <citation type="submission" date="2024-10" db="EMBL/GenBank/DDBJ databases">
        <authorList>
            <person name="Deangelis K."/>
            <person name="Huntemann M."/>
            <person name="Clum A."/>
            <person name="Wang J."/>
            <person name="Palaniappan K."/>
            <person name="Ritter S."/>
            <person name="Chen I.-M."/>
            <person name="Stamatis D."/>
            <person name="Reddy T."/>
            <person name="O'Malley R."/>
            <person name="Daum C."/>
            <person name="Ng V."/>
            <person name="Ivanova N."/>
            <person name="Kyrpides N."/>
            <person name="Woyke T."/>
        </authorList>
    </citation>
    <scope>NUCLEOTIDE SEQUENCE [LARGE SCALE GENOMIC DNA]</scope>
    <source>
        <strain evidence="1 2">GAS97</strain>
    </source>
</reference>
<comment type="caution">
    <text evidence="1">The sequence shown here is derived from an EMBL/GenBank/DDBJ whole genome shotgun (WGS) entry which is preliminary data.</text>
</comment>
<dbReference type="InterPro" id="IPR035959">
    <property type="entry name" value="RutC-like_sf"/>
</dbReference>
<dbReference type="Proteomes" id="UP001620514">
    <property type="component" value="Unassembled WGS sequence"/>
</dbReference>
<name>A0ABW8MYB1_9BURK</name>
<protein>
    <submittedName>
        <fullName evidence="1">Enamine deaminase RidA (YjgF/YER057c/UK114 family)</fullName>
    </submittedName>
</protein>
<dbReference type="RefSeq" id="WP_404615225.1">
    <property type="nucleotide sequence ID" value="NZ_JBIYDN010000059.1"/>
</dbReference>
<dbReference type="InterPro" id="IPR006175">
    <property type="entry name" value="YjgF/YER057c/UK114"/>
</dbReference>
<evidence type="ECO:0000313" key="1">
    <source>
        <dbReference type="EMBL" id="MFK4448719.1"/>
    </source>
</evidence>
<dbReference type="Pfam" id="PF01042">
    <property type="entry name" value="Ribonuc_L-PSP"/>
    <property type="match status" value="1"/>
</dbReference>
<reference evidence="1 2" key="2">
    <citation type="submission" date="2024-11" db="EMBL/GenBank/DDBJ databases">
        <title>Using genomics to understand microbial adaptation to soil warming.</title>
        <authorList>
            <person name="Deangelis K.M. PhD."/>
        </authorList>
    </citation>
    <scope>NUCLEOTIDE SEQUENCE [LARGE SCALE GENOMIC DNA]</scope>
    <source>
        <strain evidence="1 2">GAS97</strain>
    </source>
</reference>
<dbReference type="Gene3D" id="3.30.1330.40">
    <property type="entry name" value="RutC-like"/>
    <property type="match status" value="1"/>
</dbReference>
<dbReference type="InterPro" id="IPR013813">
    <property type="entry name" value="Endoribo_LPSP/chorism_mut-like"/>
</dbReference>
<dbReference type="PANTHER" id="PTHR43760">
    <property type="entry name" value="ENDORIBONUCLEASE-RELATED"/>
    <property type="match status" value="1"/>
</dbReference>